<proteinExistence type="predicted"/>
<evidence type="ECO:0000313" key="3">
    <source>
        <dbReference type="EMBL" id="AFV00116.1"/>
    </source>
</evidence>
<dbReference type="HOGENOM" id="CLU_055322_1_0_6"/>
<dbReference type="GO" id="GO:0005829">
    <property type="term" value="C:cytosol"/>
    <property type="evidence" value="ECO:0007669"/>
    <property type="project" value="TreeGrafter"/>
</dbReference>
<feature type="domain" description="NADPH-dependent FMN reductase-like" evidence="2">
    <location>
        <begin position="1"/>
        <end position="133"/>
    </location>
</feature>
<evidence type="ECO:0000256" key="1">
    <source>
        <dbReference type="ARBA" id="ARBA00022643"/>
    </source>
</evidence>
<dbReference type="KEGG" id="saga:M5M_14905"/>
<dbReference type="RefSeq" id="WP_015048268.1">
    <property type="nucleotide sequence ID" value="NC_018868.3"/>
</dbReference>
<name>K4KPF4_SIMAS</name>
<dbReference type="GO" id="GO:0010181">
    <property type="term" value="F:FMN binding"/>
    <property type="evidence" value="ECO:0007669"/>
    <property type="project" value="TreeGrafter"/>
</dbReference>
<dbReference type="OrthoDB" id="5563352at2"/>
<keyword evidence="1" id="KW-0288">FMN</keyword>
<dbReference type="InterPro" id="IPR029039">
    <property type="entry name" value="Flavoprotein-like_sf"/>
</dbReference>
<dbReference type="InterPro" id="IPR050712">
    <property type="entry name" value="NAD(P)H-dep_reductase"/>
</dbReference>
<sequence length="193" mass="21105">MKTLIIAGSQRAESQSARLAGEMNRRFFDGEAELLNLADKPLPEWDGTGFDRDDVKSVKAKVAAADALVLLVPEWNGMAPSSVKNFFLWCGAAELAHKPALLVAVSAGTGGAYIINEMRTSSYKNCRLLYLPEHLIYRDAANLWTADAPTKSDDYLQNRTAFVVGLLRAYAHALKPVQQLARDTQGDFANGMS</sequence>
<dbReference type="PANTHER" id="PTHR30543">
    <property type="entry name" value="CHROMATE REDUCTASE"/>
    <property type="match status" value="1"/>
</dbReference>
<accession>K4KPF4</accession>
<dbReference type="InterPro" id="IPR005025">
    <property type="entry name" value="FMN_Rdtase-like_dom"/>
</dbReference>
<dbReference type="AlphaFoldDB" id="K4KPF4"/>
<dbReference type="eggNOG" id="COG0431">
    <property type="taxonomic scope" value="Bacteria"/>
</dbReference>
<dbReference type="SUPFAM" id="SSF52218">
    <property type="entry name" value="Flavoproteins"/>
    <property type="match status" value="1"/>
</dbReference>
<evidence type="ECO:0000313" key="4">
    <source>
        <dbReference type="Proteomes" id="UP000000466"/>
    </source>
</evidence>
<dbReference type="Pfam" id="PF03358">
    <property type="entry name" value="FMN_red"/>
    <property type="match status" value="1"/>
</dbReference>
<keyword evidence="4" id="KW-1185">Reference proteome</keyword>
<dbReference type="Gene3D" id="3.40.50.360">
    <property type="match status" value="1"/>
</dbReference>
<dbReference type="STRING" id="1117647.M5M_14905"/>
<keyword evidence="1" id="KW-0285">Flavoprotein</keyword>
<dbReference type="PANTHER" id="PTHR30543:SF31">
    <property type="entry name" value="NADPH-DEPENDENT AZOREDUCTASE AZR"/>
    <property type="match status" value="1"/>
</dbReference>
<dbReference type="EMBL" id="CP003746">
    <property type="protein sequence ID" value="AFV00116.1"/>
    <property type="molecule type" value="Genomic_DNA"/>
</dbReference>
<gene>
    <name evidence="3" type="ordered locus">M5M_14905</name>
</gene>
<dbReference type="Proteomes" id="UP000000466">
    <property type="component" value="Chromosome"/>
</dbReference>
<dbReference type="GO" id="GO:0016491">
    <property type="term" value="F:oxidoreductase activity"/>
    <property type="evidence" value="ECO:0007669"/>
    <property type="project" value="InterPro"/>
</dbReference>
<reference evidence="3 4" key="1">
    <citation type="journal article" date="2013" name="Genome Announc.">
        <title>Complete genome sequence of Simiduia agarivorans SA1(T), a marine bacterium able to degrade a variety of polysaccharides.</title>
        <authorList>
            <person name="Lin S.Y."/>
            <person name="Shieh W.Y."/>
            <person name="Chen J.S."/>
            <person name="Tang S.L."/>
        </authorList>
    </citation>
    <scope>NUCLEOTIDE SEQUENCE [LARGE SCALE GENOMIC DNA]</scope>
    <source>
        <strain evidence="4">DSM 21679 / JCM 13881 / BCRC 17597 / SA1</strain>
    </source>
</reference>
<evidence type="ECO:0000259" key="2">
    <source>
        <dbReference type="Pfam" id="PF03358"/>
    </source>
</evidence>
<organism evidence="3 4">
    <name type="scientific">Simiduia agarivorans (strain DSM 21679 / JCM 13881 / BCRC 17597 / SA1)</name>
    <dbReference type="NCBI Taxonomy" id="1117647"/>
    <lineage>
        <taxon>Bacteria</taxon>
        <taxon>Pseudomonadati</taxon>
        <taxon>Pseudomonadota</taxon>
        <taxon>Gammaproteobacteria</taxon>
        <taxon>Cellvibrionales</taxon>
        <taxon>Cellvibrionaceae</taxon>
        <taxon>Simiduia</taxon>
    </lineage>
</organism>
<protein>
    <submittedName>
        <fullName evidence="3">Flavoprotein</fullName>
    </submittedName>
</protein>